<sequence length="29" mass="3237">MIFSELRCQPFRFVMGVGSSLAVVAGFMR</sequence>
<reference evidence="2 3" key="1">
    <citation type="submission" date="2013-09" db="EMBL/GenBank/DDBJ databases">
        <title>High correlation between genotypes and phenotypes of environmental bacteria Comamonas testosteroni strains.</title>
        <authorList>
            <person name="Liu L."/>
            <person name="Zhu W."/>
            <person name="Xia X."/>
            <person name="Xu B."/>
            <person name="Luo M."/>
            <person name="Wang G."/>
        </authorList>
    </citation>
    <scope>NUCLEOTIDE SEQUENCE [LARGE SCALE GENOMIC DNA]</scope>
    <source>
        <strain evidence="2 3">JL14</strain>
    </source>
</reference>
<evidence type="ECO:0000313" key="3">
    <source>
        <dbReference type="Proteomes" id="UP000029567"/>
    </source>
</evidence>
<evidence type="ECO:0000256" key="1">
    <source>
        <dbReference type="SAM" id="Phobius"/>
    </source>
</evidence>
<keyword evidence="1" id="KW-0812">Transmembrane</keyword>
<gene>
    <name evidence="2" type="ORF">P245_03845</name>
</gene>
<proteinExistence type="predicted"/>
<accession>A0A0E3BJ72</accession>
<name>A0A0E3BJ72_9BURK</name>
<dbReference type="Proteomes" id="UP000029567">
    <property type="component" value="Unassembled WGS sequence"/>
</dbReference>
<feature type="transmembrane region" description="Helical" evidence="1">
    <location>
        <begin position="12"/>
        <end position="28"/>
    </location>
</feature>
<keyword evidence="1" id="KW-1133">Transmembrane helix</keyword>
<protein>
    <submittedName>
        <fullName evidence="2">Uncharacterized protein</fullName>
    </submittedName>
</protein>
<dbReference type="EMBL" id="AWTN01000013">
    <property type="protein sequence ID" value="KGG99076.1"/>
    <property type="molecule type" value="Genomic_DNA"/>
</dbReference>
<evidence type="ECO:0000313" key="2">
    <source>
        <dbReference type="EMBL" id="KGG99076.1"/>
    </source>
</evidence>
<dbReference type="AlphaFoldDB" id="A0A0E3BJ72"/>
<comment type="caution">
    <text evidence="2">The sequence shown here is derived from an EMBL/GenBank/DDBJ whole genome shotgun (WGS) entry which is preliminary data.</text>
</comment>
<keyword evidence="1" id="KW-0472">Membrane</keyword>
<organism evidence="2 3">
    <name type="scientific">Comamonas thiooxydans</name>
    <dbReference type="NCBI Taxonomy" id="363952"/>
    <lineage>
        <taxon>Bacteria</taxon>
        <taxon>Pseudomonadati</taxon>
        <taxon>Pseudomonadota</taxon>
        <taxon>Betaproteobacteria</taxon>
        <taxon>Burkholderiales</taxon>
        <taxon>Comamonadaceae</taxon>
        <taxon>Comamonas</taxon>
    </lineage>
</organism>